<reference evidence="1" key="1">
    <citation type="submission" date="2015-11" db="EMBL/GenBank/DDBJ databases">
        <title>De novo transcriptome assembly of four potential Pierce s Disease insect vectors from Arizona vineyards.</title>
        <authorList>
            <person name="Tassone E.E."/>
        </authorList>
    </citation>
    <scope>NUCLEOTIDE SEQUENCE</scope>
</reference>
<dbReference type="EMBL" id="GECZ01019670">
    <property type="protein sequence ID" value="JAS50099.1"/>
    <property type="molecule type" value="Transcribed_RNA"/>
</dbReference>
<organism evidence="1">
    <name type="scientific">Cuerna arida</name>
    <dbReference type="NCBI Taxonomy" id="1464854"/>
    <lineage>
        <taxon>Eukaryota</taxon>
        <taxon>Metazoa</taxon>
        <taxon>Ecdysozoa</taxon>
        <taxon>Arthropoda</taxon>
        <taxon>Hexapoda</taxon>
        <taxon>Insecta</taxon>
        <taxon>Pterygota</taxon>
        <taxon>Neoptera</taxon>
        <taxon>Paraneoptera</taxon>
        <taxon>Hemiptera</taxon>
        <taxon>Auchenorrhyncha</taxon>
        <taxon>Membracoidea</taxon>
        <taxon>Cicadellidae</taxon>
        <taxon>Cicadellinae</taxon>
        <taxon>Proconiini</taxon>
        <taxon>Cuerna</taxon>
    </lineage>
</organism>
<proteinExistence type="predicted"/>
<evidence type="ECO:0000313" key="1">
    <source>
        <dbReference type="EMBL" id="JAS50099.1"/>
    </source>
</evidence>
<evidence type="ECO:0008006" key="2">
    <source>
        <dbReference type="Google" id="ProtNLM"/>
    </source>
</evidence>
<sequence length="110" mass="12578">MHYLKLKFMNGFRDFKNGDMLIGVKPRSGHPSTSRTDENVLKIQQLVIEDHHGTVEDLSQLSGISWSCVQRILTKNLGMKRVAAKFVPRILTDPQKELRLKTCCAIKEQL</sequence>
<dbReference type="PANTHER" id="PTHR46060:SF1">
    <property type="entry name" value="MARINER MOS1 TRANSPOSASE-LIKE PROTEIN"/>
    <property type="match status" value="1"/>
</dbReference>
<accession>A0A1B6FIS7</accession>
<name>A0A1B6FIS7_9HEMI</name>
<gene>
    <name evidence="1" type="ORF">g.11271</name>
</gene>
<dbReference type="InterPro" id="IPR052709">
    <property type="entry name" value="Transposase-MT_Hybrid"/>
</dbReference>
<dbReference type="PANTHER" id="PTHR46060">
    <property type="entry name" value="MARINER MOS1 TRANSPOSASE-LIKE PROTEIN"/>
    <property type="match status" value="1"/>
</dbReference>
<protein>
    <recommendedName>
        <fullName evidence="2">Transposase Tc1-like domain-containing protein</fullName>
    </recommendedName>
</protein>
<dbReference type="AlphaFoldDB" id="A0A1B6FIS7"/>